<evidence type="ECO:0008006" key="6">
    <source>
        <dbReference type="Google" id="ProtNLM"/>
    </source>
</evidence>
<sequence length="216" mass="25226">RFQVQSMIQGNITVFIDTDELPTDDWLERITEPIIDGSADFTYGSTSPLRKADNPFTRYLDKYDKYLYENILPNDITKGALGNSAWKTEIIQKVKFDPCLAMAGEDYDLTIRAIKAGYKGKYVKDAVLLHDRSNIRTLRKFVKKMFYNYQVGASLAYRKNGMLFKKARTSIKVNYRFRDPMEILIFMLKIPALIFSLMLNPWDDPRYCKKTFFSEN</sequence>
<reference evidence="2 5" key="1">
    <citation type="submission" date="2015-09" db="EMBL/GenBank/DDBJ databases">
        <title>Draft genome sequence of Acidiplasma aeolicum DSM 18409.</title>
        <authorList>
            <person name="Hemp J."/>
        </authorList>
    </citation>
    <scope>NUCLEOTIDE SEQUENCE [LARGE SCALE GENOMIC DNA]</scope>
    <source>
        <strain evidence="2 5">V</strain>
    </source>
</reference>
<gene>
    <name evidence="3" type="ORF">AOG54_09060</name>
    <name evidence="2" type="ORF">SE19_08240</name>
</gene>
<dbReference type="InterPro" id="IPR029044">
    <property type="entry name" value="Nucleotide-diphossugar_trans"/>
</dbReference>
<keyword evidence="1" id="KW-0812">Transmembrane</keyword>
<dbReference type="Proteomes" id="UP000050515">
    <property type="component" value="Unassembled WGS sequence"/>
</dbReference>
<dbReference type="PATRIC" id="fig|507754.4.peg.1068"/>
<feature type="non-terminal residue" evidence="2">
    <location>
        <position position="1"/>
    </location>
</feature>
<proteinExistence type="predicted"/>
<dbReference type="AlphaFoldDB" id="A0A0P9CJG4"/>
<dbReference type="EMBL" id="LJCQ01000381">
    <property type="protein sequence ID" value="KPV45798.1"/>
    <property type="molecule type" value="Genomic_DNA"/>
</dbReference>
<reference evidence="3 4" key="2">
    <citation type="submission" date="2015-09" db="EMBL/GenBank/DDBJ databases">
        <title>Heavy metals and arsenic resistance mechanisms in polyextremophilic archaea of the family Ferroplasmaceae.</title>
        <authorList>
            <person name="Bulaev A.G."/>
            <person name="Kanygina A.V."/>
        </authorList>
    </citation>
    <scope>NUCLEOTIDE SEQUENCE [LARGE SCALE GENOMIC DNA]</scope>
    <source>
        <strain evidence="3 4">VT</strain>
    </source>
</reference>
<keyword evidence="1" id="KW-1133">Transmembrane helix</keyword>
<feature type="transmembrane region" description="Helical" evidence="1">
    <location>
        <begin position="183"/>
        <end position="202"/>
    </location>
</feature>
<keyword evidence="4" id="KW-1185">Reference proteome</keyword>
<dbReference type="Proteomes" id="UP000050320">
    <property type="component" value="Unassembled WGS sequence"/>
</dbReference>
<name>A0A0P9CJG4_9ARCH</name>
<dbReference type="Gene3D" id="3.90.550.10">
    <property type="entry name" value="Spore Coat Polysaccharide Biosynthesis Protein SpsA, Chain A"/>
    <property type="match status" value="1"/>
</dbReference>
<organism evidence="2 5">
    <name type="scientific">Acidiplasma aeolicum</name>
    <dbReference type="NCBI Taxonomy" id="507754"/>
    <lineage>
        <taxon>Archaea</taxon>
        <taxon>Methanobacteriati</taxon>
        <taxon>Thermoplasmatota</taxon>
        <taxon>Thermoplasmata</taxon>
        <taxon>Thermoplasmatales</taxon>
        <taxon>Ferroplasmaceae</taxon>
        <taxon>Acidiplasma</taxon>
    </lineage>
</organism>
<dbReference type="SUPFAM" id="SSF53448">
    <property type="entry name" value="Nucleotide-diphospho-sugar transferases"/>
    <property type="match status" value="1"/>
</dbReference>
<evidence type="ECO:0000256" key="1">
    <source>
        <dbReference type="SAM" id="Phobius"/>
    </source>
</evidence>
<protein>
    <recommendedName>
        <fullName evidence="6">Glycosyltransferase 2-like domain-containing protein</fullName>
    </recommendedName>
</protein>
<dbReference type="RefSeq" id="WP_054964500.1">
    <property type="nucleotide sequence ID" value="NZ_LJCQ01000381.1"/>
</dbReference>
<keyword evidence="1" id="KW-0472">Membrane</keyword>
<evidence type="ECO:0000313" key="2">
    <source>
        <dbReference type="EMBL" id="KPV45798.1"/>
    </source>
</evidence>
<comment type="caution">
    <text evidence="2">The sequence shown here is derived from an EMBL/GenBank/DDBJ whole genome shotgun (WGS) entry which is preliminary data.</text>
</comment>
<accession>A0A0P9CJG4</accession>
<evidence type="ECO:0000313" key="4">
    <source>
        <dbReference type="Proteomes" id="UP000050320"/>
    </source>
</evidence>
<evidence type="ECO:0000313" key="5">
    <source>
        <dbReference type="Proteomes" id="UP000050515"/>
    </source>
</evidence>
<dbReference type="EMBL" id="LKBG01000144">
    <property type="protein sequence ID" value="KQB35317.1"/>
    <property type="molecule type" value="Genomic_DNA"/>
</dbReference>
<evidence type="ECO:0000313" key="3">
    <source>
        <dbReference type="EMBL" id="KQB35317.1"/>
    </source>
</evidence>